<keyword evidence="1" id="KW-0812">Transmembrane</keyword>
<reference evidence="2 3" key="1">
    <citation type="submission" date="2021-06" db="EMBL/GenBank/DDBJ databases">
        <title>Complete genome of Haloferula helveola possessing various polysaccharide degrading enzymes.</title>
        <authorList>
            <person name="Takami H."/>
            <person name="Huang C."/>
            <person name="Hamasaki K."/>
        </authorList>
    </citation>
    <scope>NUCLEOTIDE SEQUENCE [LARGE SCALE GENOMIC DNA]</scope>
    <source>
        <strain evidence="2 3">CN-1</strain>
    </source>
</reference>
<evidence type="ECO:0000313" key="2">
    <source>
        <dbReference type="EMBL" id="BCX48449.1"/>
    </source>
</evidence>
<name>A0ABN6H738_9BACT</name>
<organism evidence="2 3">
    <name type="scientific">Haloferula helveola</name>
    <dbReference type="NCBI Taxonomy" id="490095"/>
    <lineage>
        <taxon>Bacteria</taxon>
        <taxon>Pseudomonadati</taxon>
        <taxon>Verrucomicrobiota</taxon>
        <taxon>Verrucomicrobiia</taxon>
        <taxon>Verrucomicrobiales</taxon>
        <taxon>Verrucomicrobiaceae</taxon>
        <taxon>Haloferula</taxon>
    </lineage>
</organism>
<dbReference type="RefSeq" id="WP_338684688.1">
    <property type="nucleotide sequence ID" value="NZ_AP024702.1"/>
</dbReference>
<keyword evidence="1" id="KW-0472">Membrane</keyword>
<accession>A0ABN6H738</accession>
<dbReference type="EMBL" id="AP024702">
    <property type="protein sequence ID" value="BCX48449.1"/>
    <property type="molecule type" value="Genomic_DNA"/>
</dbReference>
<evidence type="ECO:0000313" key="3">
    <source>
        <dbReference type="Proteomes" id="UP001374893"/>
    </source>
</evidence>
<protein>
    <submittedName>
        <fullName evidence="2">Uncharacterized protein</fullName>
    </submittedName>
</protein>
<evidence type="ECO:0000256" key="1">
    <source>
        <dbReference type="SAM" id="Phobius"/>
    </source>
</evidence>
<gene>
    <name evidence="2" type="ORF">HAHE_23570</name>
</gene>
<dbReference type="Proteomes" id="UP001374893">
    <property type="component" value="Chromosome"/>
</dbReference>
<feature type="transmembrane region" description="Helical" evidence="1">
    <location>
        <begin position="105"/>
        <end position="123"/>
    </location>
</feature>
<sequence length="144" mass="16234">MVILWAWQTSRESKTSTVVFTERVTLMAMSGRGVLVIRVMVPVGFRFTDTDVKFSKAPIGPGTRGAAFVWGAPISEHPLGIDTVEVNYNPALGHQIKETSCWVRFSWLLWVYLILLTGLLVWWQHRKRRATGGLESEVEGCVDK</sequence>
<keyword evidence="1" id="KW-1133">Transmembrane helix</keyword>
<proteinExistence type="predicted"/>
<keyword evidence="3" id="KW-1185">Reference proteome</keyword>